<comment type="caution">
    <text evidence="1">The sequence shown here is derived from an EMBL/GenBank/DDBJ whole genome shotgun (WGS) entry which is preliminary data.</text>
</comment>
<gene>
    <name evidence="1" type="ORF">LTR37_014380</name>
</gene>
<organism evidence="1 2">
    <name type="scientific">Vermiconidia calcicola</name>
    <dbReference type="NCBI Taxonomy" id="1690605"/>
    <lineage>
        <taxon>Eukaryota</taxon>
        <taxon>Fungi</taxon>
        <taxon>Dikarya</taxon>
        <taxon>Ascomycota</taxon>
        <taxon>Pezizomycotina</taxon>
        <taxon>Dothideomycetes</taxon>
        <taxon>Dothideomycetidae</taxon>
        <taxon>Mycosphaerellales</taxon>
        <taxon>Extremaceae</taxon>
        <taxon>Vermiconidia</taxon>
    </lineage>
</organism>
<evidence type="ECO:0000313" key="2">
    <source>
        <dbReference type="Proteomes" id="UP001281147"/>
    </source>
</evidence>
<dbReference type="Proteomes" id="UP001281147">
    <property type="component" value="Unassembled WGS sequence"/>
</dbReference>
<proteinExistence type="predicted"/>
<evidence type="ECO:0000313" key="1">
    <source>
        <dbReference type="EMBL" id="KAK3703533.1"/>
    </source>
</evidence>
<sequence length="402" mass="45254">MAHSNVASCVLSIVGSFANGLDVFKKLRDKRRRKRRPKKADNVEEQELRLSRSLRQGPEDIGREYQRSLYAAGYDYEMGDAIAQTSLAEIILRLNTGLVGIIASFVNSDKHNVQLDYRSLTDLSERSRIETCRTLRQLFQRMTQIRRPLAMLDNGIEHAVQKPTIEDNAVSANRRRKAQNEHTKVRGPMIARVVIADSKKASQIALVKPGERRKKSHSSSSSGSSSLSKAHSQSTTNVTTPTSTPPPEYTVEDYSRPAAHRSRTAPDVPRPRRKQSAANVSTASPPPNREAFRATKSTPWLESTLPPVVEPLPPMPNTAPLPDVATSPMLPRRRKPTPTYYSVASNETKLGEIPLHKWTVPYDFDRMSMLNREAYNNGWPVNHPEPQEIKKKRFGFSRLFGR</sequence>
<reference evidence="1" key="1">
    <citation type="submission" date="2023-07" db="EMBL/GenBank/DDBJ databases">
        <title>Black Yeasts Isolated from many extreme environments.</title>
        <authorList>
            <person name="Coleine C."/>
            <person name="Stajich J.E."/>
            <person name="Selbmann L."/>
        </authorList>
    </citation>
    <scope>NUCLEOTIDE SEQUENCE</scope>
    <source>
        <strain evidence="1">CCFEE 5714</strain>
    </source>
</reference>
<keyword evidence="2" id="KW-1185">Reference proteome</keyword>
<name>A0ACC3MUC9_9PEZI</name>
<dbReference type="EMBL" id="JAUTXU010000150">
    <property type="protein sequence ID" value="KAK3703533.1"/>
    <property type="molecule type" value="Genomic_DNA"/>
</dbReference>
<accession>A0ACC3MUC9</accession>
<protein>
    <submittedName>
        <fullName evidence="1">Uncharacterized protein</fullName>
    </submittedName>
</protein>